<dbReference type="CDD" id="cd00084">
    <property type="entry name" value="HMG-box_SF"/>
    <property type="match status" value="1"/>
</dbReference>
<evidence type="ECO:0000259" key="4">
    <source>
        <dbReference type="PROSITE" id="PS50118"/>
    </source>
</evidence>
<reference evidence="5 6" key="1">
    <citation type="journal article" date="2024" name="Microbiol. Resour. Announc.">
        <title>Genome annotations for the ascomycete fungi Trichoderma harzianum, Trichoderma aggressivum, and Purpureocillium lilacinum.</title>
        <authorList>
            <person name="Beijen E.P.W."/>
            <person name="Ohm R.A."/>
        </authorList>
    </citation>
    <scope>NUCLEOTIDE SEQUENCE [LARGE SCALE GENOMIC DNA]</scope>
    <source>
        <strain evidence="5 6">CBS 150709</strain>
    </source>
</reference>
<dbReference type="Proteomes" id="UP001287286">
    <property type="component" value="Unassembled WGS sequence"/>
</dbReference>
<evidence type="ECO:0000256" key="1">
    <source>
        <dbReference type="PROSITE-ProRule" id="PRU00267"/>
    </source>
</evidence>
<dbReference type="SUPFAM" id="SSF47095">
    <property type="entry name" value="HMG-box"/>
    <property type="match status" value="1"/>
</dbReference>
<keyword evidence="3" id="KW-1133">Transmembrane helix</keyword>
<keyword evidence="3" id="KW-0812">Transmembrane</keyword>
<proteinExistence type="predicted"/>
<dbReference type="SMART" id="SM00398">
    <property type="entry name" value="HMG"/>
    <property type="match status" value="1"/>
</dbReference>
<feature type="region of interest" description="Disordered" evidence="2">
    <location>
        <begin position="450"/>
        <end position="471"/>
    </location>
</feature>
<accession>A0ABR0BRG7</accession>
<dbReference type="InterPro" id="IPR036910">
    <property type="entry name" value="HMG_box_dom_sf"/>
</dbReference>
<feature type="compositionally biased region" description="Low complexity" evidence="2">
    <location>
        <begin position="239"/>
        <end position="257"/>
    </location>
</feature>
<keyword evidence="1" id="KW-0539">Nucleus</keyword>
<sequence length="496" mass="53227">MADAETEGSGGRTWVWFDAASMVVVMVVVVVVCRASSGSLNQALPGAEHGAEGDKMLHKRTSQLVIGQMVRRSSTCTEYLSFNGRIGCSSQGSWHKGGGGGGTCDRPHATHAANQQLRGPAQPSPAQPSPFRQPPPSHPSSSCRATRAIHAAHLFRDKTSKPKVNKPPAAPELTTTPTTTSVAMLTSIGRAAARRAMASAPSTLAAAAKLTPQAAAARPSFHGAALPVRCLSATAWARSPAASSNSSSGAKKAAGTKTTKKKKTATKTAKKAAPKKPKKKAKKVLTPEEKEKAEIKELKNMALLKGPSLLPETLWSVYVADNLPSGQGKLTDKIKEVASRFSGLSEYEKDRLRATAQSNQTANKQTRQQWIESYPPEAVYMANVARRRLARRLDKSRVYLIHDERLPKRAGTPYTLFVKSRFRGASASGGSGASAQDTFRAMSAEWKSMSEADKKPFQDMARDEAETSRAQLKELKDKARAYWKEHKGGSSGQVPS</sequence>
<keyword evidence="6" id="KW-1185">Reference proteome</keyword>
<comment type="caution">
    <text evidence="5">The sequence shown here is derived from an EMBL/GenBank/DDBJ whole genome shotgun (WGS) entry which is preliminary data.</text>
</comment>
<evidence type="ECO:0000313" key="6">
    <source>
        <dbReference type="Proteomes" id="UP001287286"/>
    </source>
</evidence>
<organism evidence="5 6">
    <name type="scientific">Purpureocillium lilacinum</name>
    <name type="common">Paecilomyces lilacinus</name>
    <dbReference type="NCBI Taxonomy" id="33203"/>
    <lineage>
        <taxon>Eukaryota</taxon>
        <taxon>Fungi</taxon>
        <taxon>Dikarya</taxon>
        <taxon>Ascomycota</taxon>
        <taxon>Pezizomycotina</taxon>
        <taxon>Sordariomycetes</taxon>
        <taxon>Hypocreomycetidae</taxon>
        <taxon>Hypocreales</taxon>
        <taxon>Ophiocordycipitaceae</taxon>
        <taxon>Purpureocillium</taxon>
    </lineage>
</organism>
<dbReference type="Pfam" id="PF09011">
    <property type="entry name" value="HMG_box_2"/>
    <property type="match status" value="1"/>
</dbReference>
<feature type="region of interest" description="Disordered" evidence="2">
    <location>
        <begin position="91"/>
        <end position="178"/>
    </location>
</feature>
<dbReference type="EMBL" id="JAWRVI010000039">
    <property type="protein sequence ID" value="KAK4086620.1"/>
    <property type="molecule type" value="Genomic_DNA"/>
</dbReference>
<dbReference type="PROSITE" id="PS50118">
    <property type="entry name" value="HMG_BOX_2"/>
    <property type="match status" value="1"/>
</dbReference>
<protein>
    <submittedName>
        <fullName evidence="5">Transcriptional regulator family: HMG</fullName>
    </submittedName>
</protein>
<keyword evidence="3" id="KW-0472">Membrane</keyword>
<gene>
    <name evidence="5" type="ORF">Purlil1_9010</name>
</gene>
<keyword evidence="1" id="KW-0238">DNA-binding</keyword>
<name>A0ABR0BRG7_PURLI</name>
<feature type="region of interest" description="Disordered" evidence="2">
    <location>
        <begin position="239"/>
        <end position="288"/>
    </location>
</feature>
<feature type="DNA-binding region" description="HMG box" evidence="1">
    <location>
        <begin position="407"/>
        <end position="476"/>
    </location>
</feature>
<feature type="domain" description="HMG box" evidence="4">
    <location>
        <begin position="407"/>
        <end position="476"/>
    </location>
</feature>
<feature type="compositionally biased region" description="Basic residues" evidence="2">
    <location>
        <begin position="258"/>
        <end position="283"/>
    </location>
</feature>
<feature type="compositionally biased region" description="Basic and acidic residues" evidence="2">
    <location>
        <begin position="477"/>
        <end position="488"/>
    </location>
</feature>
<evidence type="ECO:0000256" key="2">
    <source>
        <dbReference type="SAM" id="MobiDB-lite"/>
    </source>
</evidence>
<dbReference type="InterPro" id="IPR009071">
    <property type="entry name" value="HMG_box_dom"/>
</dbReference>
<evidence type="ECO:0000256" key="3">
    <source>
        <dbReference type="SAM" id="Phobius"/>
    </source>
</evidence>
<feature type="transmembrane region" description="Helical" evidence="3">
    <location>
        <begin position="14"/>
        <end position="33"/>
    </location>
</feature>
<feature type="compositionally biased region" description="Pro residues" evidence="2">
    <location>
        <begin position="122"/>
        <end position="138"/>
    </location>
</feature>
<evidence type="ECO:0000313" key="5">
    <source>
        <dbReference type="EMBL" id="KAK4086620.1"/>
    </source>
</evidence>
<feature type="region of interest" description="Disordered" evidence="2">
    <location>
        <begin position="477"/>
        <end position="496"/>
    </location>
</feature>
<dbReference type="Gene3D" id="1.10.30.10">
    <property type="entry name" value="High mobility group box domain"/>
    <property type="match status" value="1"/>
</dbReference>